<evidence type="ECO:0000259" key="1">
    <source>
        <dbReference type="Pfam" id="PF06985"/>
    </source>
</evidence>
<dbReference type="Proteomes" id="UP001628179">
    <property type="component" value="Unassembled WGS sequence"/>
</dbReference>
<dbReference type="PANTHER" id="PTHR33112:SF16">
    <property type="entry name" value="HETEROKARYON INCOMPATIBILITY DOMAIN-CONTAINING PROTEIN"/>
    <property type="match status" value="1"/>
</dbReference>
<dbReference type="Pfam" id="PF06985">
    <property type="entry name" value="HET"/>
    <property type="match status" value="1"/>
</dbReference>
<accession>A0ABQ0GH90</accession>
<organism evidence="2 3">
    <name type="scientific">Madurella fahalii</name>
    <dbReference type="NCBI Taxonomy" id="1157608"/>
    <lineage>
        <taxon>Eukaryota</taxon>
        <taxon>Fungi</taxon>
        <taxon>Dikarya</taxon>
        <taxon>Ascomycota</taxon>
        <taxon>Pezizomycotina</taxon>
        <taxon>Sordariomycetes</taxon>
        <taxon>Sordariomycetidae</taxon>
        <taxon>Sordariales</taxon>
        <taxon>Sordariales incertae sedis</taxon>
        <taxon>Madurella</taxon>
    </lineage>
</organism>
<dbReference type="InterPro" id="IPR010730">
    <property type="entry name" value="HET"/>
</dbReference>
<protein>
    <recommendedName>
        <fullName evidence="1">Heterokaryon incompatibility domain-containing protein</fullName>
    </recommendedName>
</protein>
<sequence>MLLTVPAGYRQLHPAFGFAASVPRSLSLDRVVSLVLPWLRDCDKKHAACQEPNIILPRRLINIAGDLRLFDNGEGGGSGLPKYATLSHCWGDEKAVLVMPKTLSANINERMRGIDWEELPPVFRDAIQISRALGCAYIWIDALCIVQDDPRDWRAESAKMAQVYSGAYFNLAASALRNSSGTMFRDRTIYVDHAWDLVEHPMDTYEMTDFPNSGCKVSVRRSFDRPHHSVYGLSWYSRQQDPLLNRAWVFQERILSRRTIHFGTSEIMWECRSCYHCECGMIAPTTALTSATPTATPMEDITVEDLALSDNYLANQPSLGDISVPRKAVLSKICSAGVSTIDVFNFWMQTVSEYSLLDLTWESDRLVALGGIARKVQQAMGFTYLAGIWLEDLPRSLLWSGAGINRSQRPSLTPSWSWIARPRGSILAKIHWDAKLGERFTRDPRLQIHNAGTFCRYVDDNPFGDVLSGQIQMSAAYVRGTLRQTISDPERHYPLYVDLADLNGRLTRPSELSGDHRGVRVALILEHIYDLTAPELVGSDVHWLFLGTSGAQKSADDSQDCILIVKAHPSQDDNYLRVGISDCGRRDILVGGDTGHIVIYSPGDLKDLFSDADVKLFTLV</sequence>
<name>A0ABQ0GH90_9PEZI</name>
<proteinExistence type="predicted"/>
<gene>
    <name evidence="2" type="ORF">MFIFM68171_07327</name>
</gene>
<evidence type="ECO:0000313" key="3">
    <source>
        <dbReference type="Proteomes" id="UP001628179"/>
    </source>
</evidence>
<dbReference type="RefSeq" id="XP_070918848.1">
    <property type="nucleotide sequence ID" value="XM_071062747.1"/>
</dbReference>
<feature type="domain" description="Heterokaryon incompatibility" evidence="1">
    <location>
        <begin position="83"/>
        <end position="252"/>
    </location>
</feature>
<dbReference type="GeneID" id="98178070"/>
<reference evidence="2 3" key="1">
    <citation type="submission" date="2024-09" db="EMBL/GenBank/DDBJ databases">
        <title>Itraconazole resistance in Madurella fahalii resulting from another homologue of gene encoding cytochrome P450 14-alpha sterol demethylase (CYP51).</title>
        <authorList>
            <person name="Yoshioka I."/>
            <person name="Fahal A.H."/>
            <person name="Kaneko S."/>
            <person name="Yaguchi T."/>
        </authorList>
    </citation>
    <scope>NUCLEOTIDE SEQUENCE [LARGE SCALE GENOMIC DNA]</scope>
    <source>
        <strain evidence="2 3">IFM 68171</strain>
    </source>
</reference>
<dbReference type="EMBL" id="BAAFSV010000004">
    <property type="protein sequence ID" value="GAB1317117.1"/>
    <property type="molecule type" value="Genomic_DNA"/>
</dbReference>
<keyword evidence="3" id="KW-1185">Reference proteome</keyword>
<evidence type="ECO:0000313" key="2">
    <source>
        <dbReference type="EMBL" id="GAB1317117.1"/>
    </source>
</evidence>
<dbReference type="PANTHER" id="PTHR33112">
    <property type="entry name" value="DOMAIN PROTEIN, PUTATIVE-RELATED"/>
    <property type="match status" value="1"/>
</dbReference>
<comment type="caution">
    <text evidence="2">The sequence shown here is derived from an EMBL/GenBank/DDBJ whole genome shotgun (WGS) entry which is preliminary data.</text>
</comment>